<protein>
    <recommendedName>
        <fullName evidence="8">Formate--tetrahydrofolate ligase</fullName>
        <ecNumber evidence="8">6.3.4.3</ecNumber>
    </recommendedName>
    <alternativeName>
        <fullName evidence="8">Formyltetrahydrofolate synthetase</fullName>
        <shortName evidence="8">FHS</shortName>
        <shortName evidence="8">FTHFS</shortName>
    </alternativeName>
</protein>
<dbReference type="PROSITE" id="PS00722">
    <property type="entry name" value="FTHFS_2"/>
    <property type="match status" value="1"/>
</dbReference>
<dbReference type="FunFam" id="3.10.410.10:FF:000001">
    <property type="entry name" value="Putative formate--tetrahydrofolate ligase"/>
    <property type="match status" value="1"/>
</dbReference>
<dbReference type="Gene3D" id="3.30.1510.10">
    <property type="entry name" value="Domain 2, N(10)-formyltetrahydrofolate synthetase"/>
    <property type="match status" value="1"/>
</dbReference>
<evidence type="ECO:0000256" key="5">
    <source>
        <dbReference type="ARBA" id="ARBA00022840"/>
    </source>
</evidence>
<evidence type="ECO:0000313" key="10">
    <source>
        <dbReference type="Proteomes" id="UP000061227"/>
    </source>
</evidence>
<dbReference type="OrthoDB" id="9761733at2"/>
<gene>
    <name evidence="8" type="primary">fhs</name>
    <name evidence="9" type="ORF">FPFC_050800</name>
</gene>
<dbReference type="PROSITE" id="PS00721">
    <property type="entry name" value="FTHFS_1"/>
    <property type="match status" value="1"/>
</dbReference>
<keyword evidence="2 8" id="KW-0554">One-carbon metabolism</keyword>
<dbReference type="GO" id="GO:0035999">
    <property type="term" value="P:tetrahydrofolate interconversion"/>
    <property type="evidence" value="ECO:0007669"/>
    <property type="project" value="UniProtKB-UniRule"/>
</dbReference>
<dbReference type="EMBL" id="DF968067">
    <property type="protein sequence ID" value="GAP03263.1"/>
    <property type="molecule type" value="Genomic_DNA"/>
</dbReference>
<evidence type="ECO:0000256" key="2">
    <source>
        <dbReference type="ARBA" id="ARBA00022563"/>
    </source>
</evidence>
<feature type="binding site" evidence="8">
    <location>
        <begin position="64"/>
        <end position="71"/>
    </location>
    <ligand>
        <name>ATP</name>
        <dbReference type="ChEBI" id="CHEBI:30616"/>
    </ligand>
</feature>
<dbReference type="FunFam" id="3.30.1510.10:FF:000001">
    <property type="entry name" value="Formate--tetrahydrofolate ligase"/>
    <property type="match status" value="1"/>
</dbReference>
<dbReference type="GO" id="GO:0004329">
    <property type="term" value="F:formate-tetrahydrofolate ligase activity"/>
    <property type="evidence" value="ECO:0007669"/>
    <property type="project" value="UniProtKB-UniRule"/>
</dbReference>
<dbReference type="SUPFAM" id="SSF52540">
    <property type="entry name" value="P-loop containing nucleoside triphosphate hydrolases"/>
    <property type="match status" value="1"/>
</dbReference>
<dbReference type="EC" id="6.3.4.3" evidence="8"/>
<dbReference type="CDD" id="cd00477">
    <property type="entry name" value="FTHFS"/>
    <property type="match status" value="1"/>
</dbReference>
<keyword evidence="3 8" id="KW-0436">Ligase</keyword>
<evidence type="ECO:0000256" key="7">
    <source>
        <dbReference type="ARBA" id="ARBA00061363"/>
    </source>
</evidence>
<dbReference type="STRING" id="220714.SAMN05660469_1023"/>
<evidence type="ECO:0000256" key="4">
    <source>
        <dbReference type="ARBA" id="ARBA00022741"/>
    </source>
</evidence>
<keyword evidence="10" id="KW-1185">Reference proteome</keyword>
<evidence type="ECO:0000256" key="8">
    <source>
        <dbReference type="HAMAP-Rule" id="MF_01543"/>
    </source>
</evidence>
<dbReference type="InterPro" id="IPR020628">
    <property type="entry name" value="Formate_THF_ligase_CS"/>
</dbReference>
<keyword evidence="4 8" id="KW-0547">Nucleotide-binding</keyword>
<dbReference type="AlphaFoldDB" id="A0A3F3HB75"/>
<dbReference type="Gene3D" id="3.10.410.10">
    <property type="entry name" value="Formyltetrahydrofolate synthetase, domain 3"/>
    <property type="match status" value="1"/>
</dbReference>
<evidence type="ECO:0000313" key="9">
    <source>
        <dbReference type="EMBL" id="GAP03263.1"/>
    </source>
</evidence>
<accession>A0A3F3HB75</accession>
<keyword evidence="5 8" id="KW-0067">ATP-binding</keyword>
<evidence type="ECO:0000256" key="1">
    <source>
        <dbReference type="ARBA" id="ARBA00004777"/>
    </source>
</evidence>
<dbReference type="GO" id="GO:0005524">
    <property type="term" value="F:ATP binding"/>
    <property type="evidence" value="ECO:0007669"/>
    <property type="project" value="UniProtKB-UniRule"/>
</dbReference>
<proteinExistence type="inferred from homology"/>
<evidence type="ECO:0000256" key="6">
    <source>
        <dbReference type="ARBA" id="ARBA00049033"/>
    </source>
</evidence>
<comment type="pathway">
    <text evidence="1 8">One-carbon metabolism; tetrahydrofolate interconversion.</text>
</comment>
<dbReference type="UniPathway" id="UPA00193"/>
<dbReference type="Pfam" id="PF01268">
    <property type="entry name" value="FTHFS"/>
    <property type="match status" value="1"/>
</dbReference>
<dbReference type="Proteomes" id="UP000061227">
    <property type="component" value="Unassembled WGS sequence"/>
</dbReference>
<dbReference type="InterPro" id="IPR000559">
    <property type="entry name" value="Formate_THF_ligase"/>
</dbReference>
<reference evidence="9 10" key="1">
    <citation type="journal article" date="2015" name="BMC Genomics">
        <title>Comparative genomics of Fructobacillus spp. and Leuconostoc spp. reveals niche-specific evolution of Fructobacillus spp.</title>
        <authorList>
            <person name="Endo A."/>
            <person name="Tanizawa Y."/>
            <person name="Tanaka N."/>
            <person name="Maeno S."/>
            <person name="Kumar H."/>
            <person name="Shiwa Y."/>
            <person name="Okada S."/>
            <person name="Yoshikawa H."/>
            <person name="Dicks L."/>
            <person name="Nakagawa J."/>
            <person name="Arita M."/>
        </authorList>
    </citation>
    <scope>NUCLEOTIDE SEQUENCE [LARGE SCALE GENOMIC DNA]</scope>
    <source>
        <strain evidence="9 10">DSM 15468</strain>
    </source>
</reference>
<comment type="similarity">
    <text evidence="7 8">Belongs to the formate--tetrahydrofolate ligase family.</text>
</comment>
<comment type="catalytic activity">
    <reaction evidence="6 8">
        <text>(6S)-5,6,7,8-tetrahydrofolate + formate + ATP = (6R)-10-formyltetrahydrofolate + ADP + phosphate</text>
        <dbReference type="Rhea" id="RHEA:20221"/>
        <dbReference type="ChEBI" id="CHEBI:15740"/>
        <dbReference type="ChEBI" id="CHEBI:30616"/>
        <dbReference type="ChEBI" id="CHEBI:43474"/>
        <dbReference type="ChEBI" id="CHEBI:57453"/>
        <dbReference type="ChEBI" id="CHEBI:195366"/>
        <dbReference type="ChEBI" id="CHEBI:456216"/>
        <dbReference type="EC" id="6.3.4.3"/>
    </reaction>
</comment>
<dbReference type="NCBIfam" id="NF010030">
    <property type="entry name" value="PRK13505.1"/>
    <property type="match status" value="1"/>
</dbReference>
<dbReference type="RefSeq" id="WP_059378808.1">
    <property type="nucleotide sequence ID" value="NZ_DF968067.1"/>
</dbReference>
<dbReference type="InterPro" id="IPR027417">
    <property type="entry name" value="P-loop_NTPase"/>
</dbReference>
<dbReference type="Gene3D" id="3.40.50.300">
    <property type="entry name" value="P-loop containing nucleotide triphosphate hydrolases"/>
    <property type="match status" value="1"/>
</dbReference>
<dbReference type="HAMAP" id="MF_01543">
    <property type="entry name" value="FTHFS"/>
    <property type="match status" value="1"/>
</dbReference>
<organism evidence="9 10">
    <name type="scientific">Fructobacillus pseudoficulneus</name>
    <dbReference type="NCBI Taxonomy" id="220714"/>
    <lineage>
        <taxon>Bacteria</taxon>
        <taxon>Bacillati</taxon>
        <taxon>Bacillota</taxon>
        <taxon>Bacilli</taxon>
        <taxon>Lactobacillales</taxon>
        <taxon>Lactobacillaceae</taxon>
        <taxon>Fructobacillus</taxon>
    </lineage>
</organism>
<sequence>MKTDIEIAQEATALPISEIAEKAGLQAHEIEPYGYDKAKIKLDPKVARKQDLGKLILVTSINPTPAGEGKSTVTVGLADALSQAGHQTMIALREPSLGPVMGLKGGATGGGYSQVIPMADINLHFTGDFHALTSAHNTLAAALDNSIYQGNPLHIDPRRILWKRVLDINDRALRHTTIGLGGPTSGVPREDGFDITVASELMAILTLSTDLQDLKHRIEKIVLAYNYDKEPVTVADLGVAGALTVLLKDAIKPNLVQTLDHTPAIIHGGPFANIAQGTNSVQATKTALQLADYVVTEAGFGADLGGEKFMDIKVPRLGKAPDAVVVVATVRALKHHGGAALADLNQENLSALSAGLGNLGQNIKAMQRYGRPVLVAVNRFTADTDAEIKMVEDFVAGLGAQAFLADVWAQGGAGAADLAQAVVKTIDEAKADFVPLYQADDGALEKLQAIVQNIYGGAAVELSAKADKQLKDFAKHGWDKLPIVMAKTQYSLSDDPKKLGAPKDFTVHIREFVPKLGAGFLVALTGSILTMPGLPKHPAALDIDIDENGQITGLF</sequence>
<name>A0A3F3HB75_9LACO</name>
<evidence type="ECO:0000256" key="3">
    <source>
        <dbReference type="ARBA" id="ARBA00022598"/>
    </source>
</evidence>